<dbReference type="InterPro" id="IPR029451">
    <property type="entry name" value="RICTOR_M"/>
</dbReference>
<dbReference type="SMART" id="SM01307">
    <property type="entry name" value="RICTOR_M"/>
    <property type="match status" value="1"/>
</dbReference>
<feature type="region of interest" description="Disordered" evidence="2">
    <location>
        <begin position="1"/>
        <end position="37"/>
    </location>
</feature>
<feature type="region of interest" description="Disordered" evidence="2">
    <location>
        <begin position="1343"/>
        <end position="1456"/>
    </location>
</feature>
<feature type="domain" description="Rapamycin-insensitive companion of mTOR N-terminal" evidence="5">
    <location>
        <begin position="245"/>
        <end position="664"/>
    </location>
</feature>
<feature type="compositionally biased region" description="Basic and acidic residues" evidence="2">
    <location>
        <begin position="1445"/>
        <end position="1456"/>
    </location>
</feature>
<dbReference type="InterPro" id="IPR011989">
    <property type="entry name" value="ARM-like"/>
</dbReference>
<evidence type="ECO:0000259" key="3">
    <source>
        <dbReference type="SMART" id="SM00742"/>
    </source>
</evidence>
<evidence type="ECO:0000259" key="4">
    <source>
        <dbReference type="SMART" id="SM01307"/>
    </source>
</evidence>
<dbReference type="GO" id="GO:0038203">
    <property type="term" value="P:TORC2 signaling"/>
    <property type="evidence" value="ECO:0007669"/>
    <property type="project" value="TreeGrafter"/>
</dbReference>
<keyword evidence="8" id="KW-1185">Reference proteome</keyword>
<dbReference type="Pfam" id="PF14668">
    <property type="entry name" value="RICTOR_V"/>
    <property type="match status" value="1"/>
</dbReference>
<evidence type="ECO:0000259" key="6">
    <source>
        <dbReference type="SMART" id="SM01310"/>
    </source>
</evidence>
<protein>
    <submittedName>
        <fullName evidence="7">Target of rapamycin complex 2 subunit ste20</fullName>
    </submittedName>
</protein>
<dbReference type="InterPro" id="IPR036274">
    <property type="entry name" value="HR1_rpt_sf"/>
</dbReference>
<evidence type="ECO:0000256" key="1">
    <source>
        <dbReference type="ARBA" id="ARBA00008878"/>
    </source>
</evidence>
<dbReference type="Gene3D" id="1.10.287.160">
    <property type="entry name" value="HR1 repeat"/>
    <property type="match status" value="1"/>
</dbReference>
<evidence type="ECO:0000256" key="2">
    <source>
        <dbReference type="SAM" id="MobiDB-lite"/>
    </source>
</evidence>
<dbReference type="Proteomes" id="UP000827549">
    <property type="component" value="Chromosome 4"/>
</dbReference>
<feature type="compositionally biased region" description="Polar residues" evidence="2">
    <location>
        <begin position="132"/>
        <end position="142"/>
    </location>
</feature>
<dbReference type="InterPro" id="IPR029453">
    <property type="entry name" value="Rictor_IV"/>
</dbReference>
<dbReference type="SUPFAM" id="SSF48371">
    <property type="entry name" value="ARM repeat"/>
    <property type="match status" value="1"/>
</dbReference>
<feature type="region of interest" description="Disordered" evidence="2">
    <location>
        <begin position="113"/>
        <end position="187"/>
    </location>
</feature>
<feature type="domain" description="Rapamycin-insensitive companion of mTOR" evidence="6">
    <location>
        <begin position="1142"/>
        <end position="1214"/>
    </location>
</feature>
<dbReference type="SUPFAM" id="SSF46585">
    <property type="entry name" value="HR1 repeat"/>
    <property type="match status" value="1"/>
</dbReference>
<dbReference type="InterPro" id="IPR016024">
    <property type="entry name" value="ARM-type_fold"/>
</dbReference>
<name>A0AAF0YBT6_9TREE</name>
<dbReference type="EMBL" id="CP086717">
    <property type="protein sequence ID" value="WOO81919.1"/>
    <property type="molecule type" value="Genomic_DNA"/>
</dbReference>
<dbReference type="SMART" id="SM00742">
    <property type="entry name" value="Hr1"/>
    <property type="match status" value="1"/>
</dbReference>
<dbReference type="GO" id="GO:0031932">
    <property type="term" value="C:TORC2 complex"/>
    <property type="evidence" value="ECO:0007669"/>
    <property type="project" value="InterPro"/>
</dbReference>
<reference evidence="7" key="1">
    <citation type="submission" date="2023-10" db="EMBL/GenBank/DDBJ databases">
        <authorList>
            <person name="Noh H."/>
        </authorList>
    </citation>
    <scope>NUCLEOTIDE SEQUENCE</scope>
    <source>
        <strain evidence="7">DUCC4014</strain>
    </source>
</reference>
<feature type="domain" description="REM-1" evidence="3">
    <location>
        <begin position="40"/>
        <end position="109"/>
    </location>
</feature>
<dbReference type="PANTHER" id="PTHR13298">
    <property type="entry name" value="CYTOSOLIC REGULATOR PIANISSIMO"/>
    <property type="match status" value="1"/>
</dbReference>
<evidence type="ECO:0000313" key="7">
    <source>
        <dbReference type="EMBL" id="WOO81919.1"/>
    </source>
</evidence>
<evidence type="ECO:0000313" key="8">
    <source>
        <dbReference type="Proteomes" id="UP000827549"/>
    </source>
</evidence>
<dbReference type="Pfam" id="PF14664">
    <property type="entry name" value="RICTOR_N"/>
    <property type="match status" value="1"/>
</dbReference>
<dbReference type="InterPro" id="IPR028268">
    <property type="entry name" value="Pianissimo_fam"/>
</dbReference>
<dbReference type="SMART" id="SM01303">
    <property type="entry name" value="RasGEF_N_2"/>
    <property type="match status" value="1"/>
</dbReference>
<dbReference type="SMART" id="SM01308">
    <property type="entry name" value="RICTOR_N"/>
    <property type="match status" value="1"/>
</dbReference>
<dbReference type="Gene3D" id="1.25.10.10">
    <property type="entry name" value="Leucine-rich Repeat Variant"/>
    <property type="match status" value="2"/>
</dbReference>
<dbReference type="Pfam" id="PF14663">
    <property type="entry name" value="RasGEF_N_2"/>
    <property type="match status" value="1"/>
</dbReference>
<gene>
    <name evidence="7" type="primary">ste20_3</name>
    <name evidence="7" type="ORF">LOC62_04G005434</name>
</gene>
<accession>A0AAF0YBT6</accession>
<dbReference type="InterPro" id="IPR011072">
    <property type="entry name" value="HR1_rho-bd"/>
</dbReference>
<feature type="domain" description="Rapamycin-insensitive companion of mTOR middle" evidence="4">
    <location>
        <begin position="748"/>
        <end position="972"/>
    </location>
</feature>
<evidence type="ECO:0000259" key="5">
    <source>
        <dbReference type="SMART" id="SM01308"/>
    </source>
</evidence>
<dbReference type="InterPro" id="IPR029452">
    <property type="entry name" value="RICTOR_V"/>
</dbReference>
<dbReference type="SMART" id="SM01310">
    <property type="entry name" value="RICTOR_V"/>
    <property type="match status" value="1"/>
</dbReference>
<organism evidence="7 8">
    <name type="scientific">Vanrija pseudolonga</name>
    <dbReference type="NCBI Taxonomy" id="143232"/>
    <lineage>
        <taxon>Eukaryota</taxon>
        <taxon>Fungi</taxon>
        <taxon>Dikarya</taxon>
        <taxon>Basidiomycota</taxon>
        <taxon>Agaricomycotina</taxon>
        <taxon>Tremellomycetes</taxon>
        <taxon>Trichosporonales</taxon>
        <taxon>Trichosporonaceae</taxon>
        <taxon>Vanrija</taxon>
    </lineage>
</organism>
<dbReference type="GeneID" id="87808663"/>
<dbReference type="RefSeq" id="XP_062627951.1">
    <property type="nucleotide sequence ID" value="XM_062771970.1"/>
</dbReference>
<dbReference type="Pfam" id="PF14666">
    <property type="entry name" value="RICTOR_M"/>
    <property type="match status" value="1"/>
</dbReference>
<sequence length="1456" mass="162691">MAYPGGGSPVRPSIERLGTSVSTGGHGVLLNDDSSIDEGETVESLMSKLAIERRVQYGAEKMLDVMEQRTGDSQEQIKERITAQLEVSNDKIKLLESKLEKLRGGFGSFCQLTEGAQQPRAPRGPKRLNGTAPLSTSASSSMLLGPGRPSRPGTALARAPLTPERSAPPDFFSSGTPSKRSQAPSSALASSAEEGYFAYKPSGDEDASTAIQQDAYRATARQLRALAHAATEGKGKTAERGDEPWDAMTRLTDLFKQSPALRRHVEIEDVLQSVLLFLADDSTSRRRAAAYRLLRYMLTRLNWGRMINGGLQWIIIRTFTRDAKAVHEREQALRLLRTVVVLPELSPREIGILHRASVASVIEDPIAVLLRHRVPLQQGLVRAIVSAAENQDDAMRIICMETLVEIALLDLECLLRADAFRIVLNALKDGPWELGLGITGSLLYLVNLPATREMLIPGSDVEVGCVIPKKLTRQTVLVGLTENYGKVSLRHMQRHLDELDHCVRNVGMLLGTWSGMLYLCMDNYRAVKSLISSLHVPMSEMRNALLDLFFSAFRIKAPSWTSAFLDGRRLTVYNRTFDASNQLQETLDEDEPPQPLNLCDHYVAFLLAVFIESGLIEVRWPIAQVLTSQALVALVQDEECEQSVRRKATLLLGELLQLANRVLPLQYAAQIQSLPRLFSGVTEFSKPDERNAALSALSSIDSLFRNNRKRVHGEVVRQSRLAPSSVQESLKRSQRQVQQVKLRLGLQMDDKAFQLMINESGVLLSRDHTKWNYDVIMDLLQGPLLNPKRLDEVMKATKFIRRLFSFLHPFNNRFSSILRTRPNHKWVRLACALLTTLMVNPEGQRALSEDKLLRQMVDCLTELDQYAGQPSAQPVFARDRLENTLSYGYFEMIGTLSKHTAGIKLLEKFKFFTCFHHLCELRSREDIIKLIIECFDYTIDAHQRIVLSKALTSSYMETRLFATHHLGRLLNESPDLTDWAIQLLITQLYDPALDVCEIAVMYLEGACTDPVNLEKVVHLSPTLDHLGDIAANLYLRFMSTSVGFRYLQHANYVDYELENWLADQNLLYVIEVETFVSKTIRPFARDSVDDYWEYEGTAPTHFFGELCKTPEGCQYLREKGLVPAFAEIVRQHGMEASDQALMTSVKSALWVLGNIGSTEGGLAFLEDEEIIDVIIEIAEKSPVLTLKGTSFFVIGLISSTQMGAEILEEYGWVATRTPMGQTTGLCLPNDLTRFAHIEPWKPRRVDPTTPPLPVLTGLEGEVMGMISKLSNYVLAAGAMNNLKRVRNRHPRLFHSVTFFHRAMRAISTNHFQAPVRKFILDLFDVEIGPHTLPRLAHVERGSYIQGPPHPDVIPTEVLPGATPMVDSPGVVDNISPTDADSRPRASSSPGREPPSRERRTRSITISDIAGSSSNTPTPKATAESRVEPQAAPPHEEGSNRVNGEQVHHEPEETHAL</sequence>
<comment type="similarity">
    <text evidence="1">Belongs to the RICTOR family.</text>
</comment>
<proteinExistence type="inferred from homology"/>
<dbReference type="PANTHER" id="PTHR13298:SF11">
    <property type="entry name" value="RAPAMYCIN-INSENSITIVE COMPANION OF MTOR"/>
    <property type="match status" value="1"/>
</dbReference>
<dbReference type="InterPro" id="IPR028267">
    <property type="entry name" value="Pianissimo_N"/>
</dbReference>